<gene>
    <name evidence="2" type="ORF">GCM10009639_70800</name>
</gene>
<evidence type="ECO:0000313" key="3">
    <source>
        <dbReference type="Proteomes" id="UP001499863"/>
    </source>
</evidence>
<keyword evidence="3" id="KW-1185">Reference proteome</keyword>
<evidence type="ECO:0000313" key="2">
    <source>
        <dbReference type="EMBL" id="GAA1416570.1"/>
    </source>
</evidence>
<dbReference type="InterPro" id="IPR007575">
    <property type="entry name" value="SchA_CurD-like"/>
</dbReference>
<dbReference type="Pfam" id="PF04486">
    <property type="entry name" value="SchA_CurD"/>
    <property type="match status" value="1"/>
</dbReference>
<sequence>MSTWHALYYPLLPGSEDTVKELFRKSGRPDFDVRTPDGTVVGKLLGTQAFVGRELAVRVIEIEGPLPLVAAHMSQQPAVRDFERELEKHLAVPRDMTSREGAQAFFRLASMENVLSRRHDQPIEGE</sequence>
<feature type="domain" description="SchA/CurD-like" evidence="1">
    <location>
        <begin position="4"/>
        <end position="114"/>
    </location>
</feature>
<comment type="caution">
    <text evidence="2">The sequence shown here is derived from an EMBL/GenBank/DDBJ whole genome shotgun (WGS) entry which is preliminary data.</text>
</comment>
<accession>A0ABN1YMN5</accession>
<organism evidence="2 3">
    <name type="scientific">Kitasatospora putterlickiae</name>
    <dbReference type="NCBI Taxonomy" id="221725"/>
    <lineage>
        <taxon>Bacteria</taxon>
        <taxon>Bacillati</taxon>
        <taxon>Actinomycetota</taxon>
        <taxon>Actinomycetes</taxon>
        <taxon>Kitasatosporales</taxon>
        <taxon>Streptomycetaceae</taxon>
        <taxon>Kitasatospora</taxon>
    </lineage>
</organism>
<proteinExistence type="predicted"/>
<dbReference type="Proteomes" id="UP001499863">
    <property type="component" value="Unassembled WGS sequence"/>
</dbReference>
<evidence type="ECO:0000259" key="1">
    <source>
        <dbReference type="Pfam" id="PF04486"/>
    </source>
</evidence>
<dbReference type="EMBL" id="BAAAKJ010000564">
    <property type="protein sequence ID" value="GAA1416570.1"/>
    <property type="molecule type" value="Genomic_DNA"/>
</dbReference>
<dbReference type="RefSeq" id="WP_344345944.1">
    <property type="nucleotide sequence ID" value="NZ_BAAAKJ010000564.1"/>
</dbReference>
<reference evidence="3" key="1">
    <citation type="journal article" date="2019" name="Int. J. Syst. Evol. Microbiol.">
        <title>The Global Catalogue of Microorganisms (GCM) 10K type strain sequencing project: providing services to taxonomists for standard genome sequencing and annotation.</title>
        <authorList>
            <consortium name="The Broad Institute Genomics Platform"/>
            <consortium name="The Broad Institute Genome Sequencing Center for Infectious Disease"/>
            <person name="Wu L."/>
            <person name="Ma J."/>
        </authorList>
    </citation>
    <scope>NUCLEOTIDE SEQUENCE [LARGE SCALE GENOMIC DNA]</scope>
    <source>
        <strain evidence="3">JCM 12393</strain>
    </source>
</reference>
<name>A0ABN1YMN5_9ACTN</name>
<protein>
    <submittedName>
        <fullName evidence="2">SchA/CurD-like domain-containing protein</fullName>
    </submittedName>
</protein>